<dbReference type="AlphaFoldDB" id="A0A8H7Y4Z2"/>
<feature type="domain" description="F-box" evidence="2">
    <location>
        <begin position="63"/>
        <end position="112"/>
    </location>
</feature>
<reference evidence="3" key="1">
    <citation type="submission" date="2021-02" db="EMBL/GenBank/DDBJ databases">
        <title>Psilocybe cubensis genome.</title>
        <authorList>
            <person name="Mckernan K.J."/>
            <person name="Crawford S."/>
            <person name="Trippe A."/>
            <person name="Kane L.T."/>
            <person name="Mclaughlin S."/>
        </authorList>
    </citation>
    <scope>NUCLEOTIDE SEQUENCE [LARGE SCALE GENOMIC DNA]</scope>
    <source>
        <strain evidence="3">MGC-MH-2018</strain>
    </source>
</reference>
<comment type="caution">
    <text evidence="3">The sequence shown here is derived from an EMBL/GenBank/DDBJ whole genome shotgun (WGS) entry which is preliminary data.</text>
</comment>
<evidence type="ECO:0000313" key="3">
    <source>
        <dbReference type="EMBL" id="KAG5173875.1"/>
    </source>
</evidence>
<organism evidence="3">
    <name type="scientific">Psilocybe cubensis</name>
    <name type="common">Psychedelic mushroom</name>
    <name type="synonym">Stropharia cubensis</name>
    <dbReference type="NCBI Taxonomy" id="181762"/>
    <lineage>
        <taxon>Eukaryota</taxon>
        <taxon>Fungi</taxon>
        <taxon>Dikarya</taxon>
        <taxon>Basidiomycota</taxon>
        <taxon>Agaricomycotina</taxon>
        <taxon>Agaricomycetes</taxon>
        <taxon>Agaricomycetidae</taxon>
        <taxon>Agaricales</taxon>
        <taxon>Agaricineae</taxon>
        <taxon>Strophariaceae</taxon>
        <taxon>Psilocybe</taxon>
    </lineage>
</organism>
<dbReference type="PROSITE" id="PS50181">
    <property type="entry name" value="FBOX"/>
    <property type="match status" value="1"/>
</dbReference>
<dbReference type="CDD" id="cd09917">
    <property type="entry name" value="F-box_SF"/>
    <property type="match status" value="1"/>
</dbReference>
<name>A0A8H7Y4Z2_PSICU</name>
<gene>
    <name evidence="3" type="ORF">JR316_000533</name>
</gene>
<evidence type="ECO:0000256" key="1">
    <source>
        <dbReference type="SAM" id="MobiDB-lite"/>
    </source>
</evidence>
<dbReference type="InterPro" id="IPR036047">
    <property type="entry name" value="F-box-like_dom_sf"/>
</dbReference>
<feature type="compositionally biased region" description="Low complexity" evidence="1">
    <location>
        <begin position="10"/>
        <end position="25"/>
    </location>
</feature>
<dbReference type="InterPro" id="IPR001810">
    <property type="entry name" value="F-box_dom"/>
</dbReference>
<evidence type="ECO:0000259" key="2">
    <source>
        <dbReference type="PROSITE" id="PS50181"/>
    </source>
</evidence>
<proteinExistence type="predicted"/>
<dbReference type="SUPFAM" id="SSF81383">
    <property type="entry name" value="F-box domain"/>
    <property type="match status" value="1"/>
</dbReference>
<protein>
    <recommendedName>
        <fullName evidence="2">F-box domain-containing protein</fullName>
    </recommendedName>
</protein>
<dbReference type="Pfam" id="PF00646">
    <property type="entry name" value="F-box"/>
    <property type="match status" value="1"/>
</dbReference>
<sequence>MAYLSENFDLQSSNSTTSSELQSGSEVHKRRKIDSTPHNPKSHEDETHSIKLPNMGRRRGRRLAALPGMPLDILFEIFGHLHPYDLLKLSRMSKDFRRLLLSKSSVSVWKDSLANVPGLPESFPGMTEVEWANLAFSPHCHVCLAPNIRAVEWRFKIRICSKCAKDHFREFSRMPMLDRTFRTLLGDVIPTRRAKRGHAVCLASDFDAVMSEYKEIQDDESRTQYIRGKNATLDKFLKHAQRCEHWEGTQSRDRCEELEQLRKERLAAIERKLIELGWEQDVRGIKYPDSLARHKLVHRPQLLTERIWTNIKPGIIEFMEEMKEKRLRREIESIHAARRKISLDAVRTFKKSKMKDNILIPTSLELWRYQPIEEIINAPRDKNITVSSFDEVMLDFPKFVNEWRQSIAQRVTSIIKNIQGEVREDFCYDDFSEQTSNKTNKLFPNANLSEDQLLAKMSLASTVFRCNRCNRPNSWDDCAWDLDDNWVTLSNPLFYPHVLGHHCLYDDDDIYIYDQPRGQLWSSTSLAYDALSSKHAEKLVESIGGDPAVTTTDDMDGLNLRFLCRLCPKSKEKEHEEPVLPLFDWRAAIQHMTDYHYSKFSFTIVKQVNLDHEIIEAEADYRDKDPIWRCIHCYGTNQDPQSPMTVENVARHFSYVHRDILSPIRHVDYYEDFASPNLHTNHYRHHILYVRCLKSGQYKLATEFMELSNPGVIGHVNYGFDIY</sequence>
<dbReference type="EMBL" id="JAFIQS010000001">
    <property type="protein sequence ID" value="KAG5173875.1"/>
    <property type="molecule type" value="Genomic_DNA"/>
</dbReference>
<accession>A0A8H7Y4Z2</accession>
<dbReference type="SMART" id="SM00256">
    <property type="entry name" value="FBOX"/>
    <property type="match status" value="1"/>
</dbReference>
<feature type="region of interest" description="Disordered" evidence="1">
    <location>
        <begin position="1"/>
        <end position="56"/>
    </location>
</feature>